<keyword evidence="1" id="KW-0472">Membrane</keyword>
<name>A0ABY5T2H9_9SPHN</name>
<dbReference type="RefSeq" id="WP_265560472.1">
    <property type="nucleotide sequence ID" value="NZ_CP092471.1"/>
</dbReference>
<keyword evidence="1" id="KW-1133">Transmembrane helix</keyword>
<proteinExistence type="predicted"/>
<protein>
    <submittedName>
        <fullName evidence="2">DUF4230 domain-containing protein</fullName>
    </submittedName>
</protein>
<dbReference type="EMBL" id="CP092471">
    <property type="protein sequence ID" value="UVI40316.1"/>
    <property type="molecule type" value="Genomic_DNA"/>
</dbReference>
<feature type="transmembrane region" description="Helical" evidence="1">
    <location>
        <begin position="21"/>
        <end position="46"/>
    </location>
</feature>
<sequence length="200" mass="22090">MARKVRYQRDKTLTRKLSRRSALEGVSLVWWVVGFALIVLLGWLAWRSFFDQRLDDPVDGAMFAVESQDRLTVFSSRFEVPVRTGSGAEPTLVPAQVVYEIDMSSMDRGDFDWNADSETLTVTLPEIEVGEPAFGAAAPDLTADQMRSARRNAAELAAGPEALGLARSAAEQVVRQDLAAPLRVAGHPDARVAVRFEDQR</sequence>
<accession>A0ABY5T2H9</accession>
<keyword evidence="3" id="KW-1185">Reference proteome</keyword>
<organism evidence="2 3">
    <name type="scientific">Qipengyuania spongiae</name>
    <dbReference type="NCBI Taxonomy" id="2909673"/>
    <lineage>
        <taxon>Bacteria</taxon>
        <taxon>Pseudomonadati</taxon>
        <taxon>Pseudomonadota</taxon>
        <taxon>Alphaproteobacteria</taxon>
        <taxon>Sphingomonadales</taxon>
        <taxon>Erythrobacteraceae</taxon>
        <taxon>Qipengyuania</taxon>
    </lineage>
</organism>
<gene>
    <name evidence="2" type="ORF">L1F33_05070</name>
</gene>
<reference evidence="2" key="1">
    <citation type="submission" date="2022-02" db="EMBL/GenBank/DDBJ databases">
        <title>Qipengyuania spongiae sp. nov., isolated from marine sponge.</title>
        <authorList>
            <person name="Li Z."/>
            <person name="Zhang M."/>
        </authorList>
    </citation>
    <scope>NUCLEOTIDE SEQUENCE</scope>
    <source>
        <strain evidence="2">PHS-Z21</strain>
    </source>
</reference>
<evidence type="ECO:0000256" key="1">
    <source>
        <dbReference type="SAM" id="Phobius"/>
    </source>
</evidence>
<keyword evidence="1" id="KW-0812">Transmembrane</keyword>
<dbReference type="Proteomes" id="UP001065265">
    <property type="component" value="Chromosome"/>
</dbReference>
<evidence type="ECO:0000313" key="3">
    <source>
        <dbReference type="Proteomes" id="UP001065265"/>
    </source>
</evidence>
<evidence type="ECO:0000313" key="2">
    <source>
        <dbReference type="EMBL" id="UVI40316.1"/>
    </source>
</evidence>